<dbReference type="PANTHER" id="PTHR44298:SF1">
    <property type="entry name" value="DNAJ HOMOLOG SUBFAMILY B MEMBER 11"/>
    <property type="match status" value="1"/>
</dbReference>
<sequence length="95" mass="10645">MAHEKFQDLGAAYEEEGTPRGADVVVDLWVSLEEVYNGNFVEMRTEQMGAGRFQMYQVKVCDECPNVALAQETRSLEVEVEIGADEGHEQIFSGE</sequence>
<name>A0A914RUB9_PAREQ</name>
<dbReference type="WBParaSite" id="PEQ_0000557401-mRNA-1">
    <property type="protein sequence ID" value="PEQ_0000557401-mRNA-1"/>
    <property type="gene ID" value="PEQ_0000557401"/>
</dbReference>
<accession>A0A914RUB9</accession>
<dbReference type="InterPro" id="IPR008971">
    <property type="entry name" value="HSP40/DnaJ_pept-bd"/>
</dbReference>
<dbReference type="Gene3D" id="2.60.260.20">
    <property type="entry name" value="Urease metallochaperone UreE, N-terminal domain"/>
    <property type="match status" value="1"/>
</dbReference>
<keyword evidence="1" id="KW-1185">Reference proteome</keyword>
<dbReference type="SUPFAM" id="SSF49493">
    <property type="entry name" value="HSP40/DnaJ peptide-binding domain"/>
    <property type="match status" value="1"/>
</dbReference>
<organism evidence="1 2">
    <name type="scientific">Parascaris equorum</name>
    <name type="common">Equine roundworm</name>
    <dbReference type="NCBI Taxonomy" id="6256"/>
    <lineage>
        <taxon>Eukaryota</taxon>
        <taxon>Metazoa</taxon>
        <taxon>Ecdysozoa</taxon>
        <taxon>Nematoda</taxon>
        <taxon>Chromadorea</taxon>
        <taxon>Rhabditida</taxon>
        <taxon>Spirurina</taxon>
        <taxon>Ascaridomorpha</taxon>
        <taxon>Ascaridoidea</taxon>
        <taxon>Ascarididae</taxon>
        <taxon>Parascaris</taxon>
    </lineage>
</organism>
<dbReference type="AlphaFoldDB" id="A0A914RUB9"/>
<dbReference type="GO" id="GO:0006457">
    <property type="term" value="P:protein folding"/>
    <property type="evidence" value="ECO:0007669"/>
    <property type="project" value="InterPro"/>
</dbReference>
<dbReference type="GO" id="GO:0051787">
    <property type="term" value="F:misfolded protein binding"/>
    <property type="evidence" value="ECO:0007669"/>
    <property type="project" value="TreeGrafter"/>
</dbReference>
<evidence type="ECO:0000313" key="2">
    <source>
        <dbReference type="WBParaSite" id="PEQ_0000557401-mRNA-1"/>
    </source>
</evidence>
<dbReference type="GO" id="GO:0051082">
    <property type="term" value="F:unfolded protein binding"/>
    <property type="evidence" value="ECO:0007669"/>
    <property type="project" value="InterPro"/>
</dbReference>
<protein>
    <submittedName>
        <fullName evidence="2">Uncharacterized protein</fullName>
    </submittedName>
</protein>
<dbReference type="Proteomes" id="UP000887564">
    <property type="component" value="Unplaced"/>
</dbReference>
<dbReference type="GO" id="GO:0005783">
    <property type="term" value="C:endoplasmic reticulum"/>
    <property type="evidence" value="ECO:0007669"/>
    <property type="project" value="TreeGrafter"/>
</dbReference>
<evidence type="ECO:0000313" key="1">
    <source>
        <dbReference type="Proteomes" id="UP000887564"/>
    </source>
</evidence>
<reference evidence="2" key="1">
    <citation type="submission" date="2022-11" db="UniProtKB">
        <authorList>
            <consortium name="WormBaseParasite"/>
        </authorList>
    </citation>
    <scope>IDENTIFICATION</scope>
</reference>
<dbReference type="PANTHER" id="PTHR44298">
    <property type="entry name" value="DNAJ HOMOLOG SUBFAMILY B MEMBER 11"/>
    <property type="match status" value="1"/>
</dbReference>
<dbReference type="InterPro" id="IPR051736">
    <property type="entry name" value="DnaJ-B11-like"/>
</dbReference>
<proteinExistence type="predicted"/>